<dbReference type="GeneID" id="100764192"/>
<proteinExistence type="predicted"/>
<dbReference type="GO" id="GO:0036114">
    <property type="term" value="P:medium-chain fatty-acyl-CoA catabolic process"/>
    <property type="evidence" value="ECO:0007669"/>
    <property type="project" value="Ensembl"/>
</dbReference>
<dbReference type="PANTHER" id="PTHR12992:SF11">
    <property type="entry name" value="MITOCHONDRIAL COENZYME A DIPHOSPHATASE NUDT8"/>
    <property type="match status" value="1"/>
</dbReference>
<reference evidence="8" key="4">
    <citation type="submission" date="2025-05" db="UniProtKB">
        <authorList>
            <consortium name="Ensembl"/>
        </authorList>
    </citation>
    <scope>IDENTIFICATION</scope>
</reference>
<dbReference type="GO" id="GO:2001294">
    <property type="term" value="P:malonyl-CoA catabolic process"/>
    <property type="evidence" value="ECO:0007669"/>
    <property type="project" value="Ensembl"/>
</dbReference>
<evidence type="ECO:0000313" key="10">
    <source>
        <dbReference type="Proteomes" id="UP001108280"/>
    </source>
</evidence>
<evidence type="ECO:0000313" key="11">
    <source>
        <dbReference type="RefSeq" id="XP_027264541.1"/>
    </source>
</evidence>
<dbReference type="RefSeq" id="XP_003509997.2">
    <property type="nucleotide sequence ID" value="XM_003509949.3"/>
</dbReference>
<comment type="cofactor">
    <cofactor evidence="1">
        <name>Mn(2+)</name>
        <dbReference type="ChEBI" id="CHEBI:29035"/>
    </cofactor>
</comment>
<evidence type="ECO:0000256" key="2">
    <source>
        <dbReference type="ARBA" id="ARBA00001946"/>
    </source>
</evidence>
<dbReference type="GO" id="GO:1902859">
    <property type="term" value="P:propionyl-CoA catabolic process"/>
    <property type="evidence" value="ECO:0007669"/>
    <property type="project" value="Ensembl"/>
</dbReference>
<dbReference type="InterPro" id="IPR000086">
    <property type="entry name" value="NUDIX_hydrolase_dom"/>
</dbReference>
<evidence type="ECO:0000313" key="9">
    <source>
        <dbReference type="Proteomes" id="UP000694386"/>
    </source>
</evidence>
<dbReference type="Proteomes" id="UP001108280">
    <property type="component" value="Chromosome 3"/>
</dbReference>
<dbReference type="PROSITE" id="PS51462">
    <property type="entry name" value="NUDIX"/>
    <property type="match status" value="1"/>
</dbReference>
<name>A0A3L7HW66_CRIGR</name>
<keyword evidence="10" id="KW-1185">Reference proteome</keyword>
<dbReference type="GO" id="GO:0005739">
    <property type="term" value="C:mitochondrion"/>
    <property type="evidence" value="ECO:0007669"/>
    <property type="project" value="Ensembl"/>
</dbReference>
<dbReference type="Gene3D" id="3.90.79.10">
    <property type="entry name" value="Nucleoside Triphosphate Pyrophosphohydrolase"/>
    <property type="match status" value="1"/>
</dbReference>
<dbReference type="GO" id="GO:0044580">
    <property type="term" value="P:butyryl-CoA catabolic process"/>
    <property type="evidence" value="ECO:0007669"/>
    <property type="project" value="Ensembl"/>
</dbReference>
<evidence type="ECO:0000256" key="4">
    <source>
        <dbReference type="ARBA" id="ARBA00022801"/>
    </source>
</evidence>
<evidence type="ECO:0000256" key="3">
    <source>
        <dbReference type="ARBA" id="ARBA00022723"/>
    </source>
</evidence>
<keyword evidence="4" id="KW-0378">Hydrolase</keyword>
<dbReference type="FunFam" id="3.90.79.10:FF:000126">
    <property type="entry name" value="Nucleoside diphosphate-linked moiety X motif 8"/>
    <property type="match status" value="1"/>
</dbReference>
<evidence type="ECO:0000259" key="7">
    <source>
        <dbReference type="PROSITE" id="PS51462"/>
    </source>
</evidence>
<evidence type="ECO:0000256" key="1">
    <source>
        <dbReference type="ARBA" id="ARBA00001936"/>
    </source>
</evidence>
<dbReference type="InterPro" id="IPR015797">
    <property type="entry name" value="NUDIX_hydrolase-like_dom_sf"/>
</dbReference>
<dbReference type="Proteomes" id="UP000694386">
    <property type="component" value="Unplaced"/>
</dbReference>
<sequence length="210" mass="23332">MLSDCLSAEGERRCRQLLAETTARLRSRPAAAAVLVPLCLVRGVPALLYTLRSSRLVGKHRGEVSFPGGKCDPEDQDVIHTALRETQEELGLEVPKEHVWGALQPVYDRGKATIVPVLANVGPLDLQSLRPNPEEVDEVFELSLAHLLQTQNQGYTNFCQGGHFRYTMPVFLRGPHRVWGLTAVITEFTLKLLAPGIYQPYLAIQEVPRS</sequence>
<reference evidence="11" key="3">
    <citation type="submission" date="2025-04" db="UniProtKB">
        <authorList>
            <consortium name="RefSeq"/>
        </authorList>
    </citation>
    <scope>IDENTIFICATION</scope>
    <source>
        <strain evidence="11">17A/GY</strain>
        <tissue evidence="11">Liver</tissue>
    </source>
</reference>
<feature type="domain" description="Nudix hydrolase" evidence="7">
    <location>
        <begin position="25"/>
        <end position="172"/>
    </location>
</feature>
<dbReference type="CDD" id="cd03426">
    <property type="entry name" value="NUDIX_CoAse_Nudt7"/>
    <property type="match status" value="1"/>
</dbReference>
<evidence type="ECO:0000256" key="6">
    <source>
        <dbReference type="ARBA" id="ARBA00023211"/>
    </source>
</evidence>
<evidence type="ECO:0000313" key="8">
    <source>
        <dbReference type="Ensembl" id="ENSCGRP00001009946.1"/>
    </source>
</evidence>
<dbReference type="OrthoDB" id="10262892at2759"/>
<comment type="cofactor">
    <cofactor evidence="2">
        <name>Mg(2+)</name>
        <dbReference type="ChEBI" id="CHEBI:18420"/>
    </cofactor>
</comment>
<dbReference type="GO" id="GO:1901289">
    <property type="term" value="P:succinyl-CoA catabolic process"/>
    <property type="evidence" value="ECO:0007669"/>
    <property type="project" value="Ensembl"/>
</dbReference>
<dbReference type="CTD" id="254552"/>
<reference evidence="10" key="2">
    <citation type="journal article" date="2020" name="Biotechnol. Bioeng.">
        <title>Chromosome-scale scaffolds for the Chinese hamster reference genome assembly to facilitate the study of the CHO epigenome.</title>
        <authorList>
            <person name="Hilliard W."/>
            <person name="MacDonald M."/>
            <person name="Lee K.H."/>
        </authorList>
    </citation>
    <scope>NUCLEOTIDE SEQUENCE [LARGE SCALE GENOMIC DNA]</scope>
    <source>
        <strain evidence="10">17A/GY</strain>
    </source>
</reference>
<dbReference type="AlphaFoldDB" id="A0A3L7HW66"/>
<reference evidence="10" key="1">
    <citation type="journal article" date="2018" name="Biotechnol. Bioeng.">
        <title>A reference genome of the Chinese hamster based on a hybrid assembly strategy.</title>
        <authorList>
            <person name="Rupp O."/>
            <person name="MacDonald M.L."/>
            <person name="Li S."/>
            <person name="Dhiman H."/>
            <person name="Polson S."/>
            <person name="Griep S."/>
            <person name="Heffner K."/>
            <person name="Hernandez I."/>
            <person name="Brinkrolf K."/>
            <person name="Jadhav V."/>
            <person name="Samoudi M."/>
            <person name="Hao H."/>
            <person name="Kingham B."/>
            <person name="Goesmann A."/>
            <person name="Betenbaugh M.J."/>
            <person name="Lewis N.E."/>
            <person name="Borth N."/>
            <person name="Lee K.H."/>
        </authorList>
    </citation>
    <scope>NUCLEOTIDE SEQUENCE [LARGE SCALE GENOMIC DNA]</scope>
    <source>
        <strain evidence="10">17A/GY</strain>
    </source>
</reference>
<dbReference type="GO" id="GO:0015938">
    <property type="term" value="P:coenzyme A catabolic process"/>
    <property type="evidence" value="ECO:0007669"/>
    <property type="project" value="Ensembl"/>
</dbReference>
<dbReference type="KEGG" id="cge:100764192"/>
<evidence type="ECO:0000256" key="5">
    <source>
        <dbReference type="ARBA" id="ARBA00022842"/>
    </source>
</evidence>
<dbReference type="GO" id="GO:0030145">
    <property type="term" value="F:manganese ion binding"/>
    <property type="evidence" value="ECO:0007669"/>
    <property type="project" value="Ensembl"/>
</dbReference>
<accession>A0A3L7HW66</accession>
<protein>
    <submittedName>
        <fullName evidence="11">Nucleoside diphosphate-linked moiety X motif 8 isoform X2</fullName>
    </submittedName>
    <submittedName>
        <fullName evidence="8">Nudix hydrolase 8</fullName>
    </submittedName>
</protein>
<dbReference type="GO" id="GO:0046356">
    <property type="term" value="P:acetyl-CoA catabolic process"/>
    <property type="evidence" value="ECO:0007669"/>
    <property type="project" value="Ensembl"/>
</dbReference>
<dbReference type="PANTHER" id="PTHR12992">
    <property type="entry name" value="NUDIX HYDROLASE"/>
    <property type="match status" value="1"/>
</dbReference>
<keyword evidence="5" id="KW-0460">Magnesium</keyword>
<dbReference type="GeneTree" id="ENSGT00940000162775"/>
<dbReference type="SUPFAM" id="SSF55811">
    <property type="entry name" value="Nudix"/>
    <property type="match status" value="1"/>
</dbReference>
<dbReference type="GO" id="GO:0010945">
    <property type="term" value="F:coenzyme A diphosphatase activity"/>
    <property type="evidence" value="ECO:0007669"/>
    <property type="project" value="InterPro"/>
</dbReference>
<keyword evidence="6" id="KW-0464">Manganese</keyword>
<dbReference type="InterPro" id="IPR045121">
    <property type="entry name" value="CoAse"/>
</dbReference>
<dbReference type="Pfam" id="PF00293">
    <property type="entry name" value="NUDIX"/>
    <property type="match status" value="1"/>
</dbReference>
<organism evidence="8 9">
    <name type="scientific">Cricetulus griseus</name>
    <name type="common">Chinese hamster</name>
    <name type="synonym">Cricetulus barabensis griseus</name>
    <dbReference type="NCBI Taxonomy" id="10029"/>
    <lineage>
        <taxon>Eukaryota</taxon>
        <taxon>Metazoa</taxon>
        <taxon>Chordata</taxon>
        <taxon>Craniata</taxon>
        <taxon>Vertebrata</taxon>
        <taxon>Euteleostomi</taxon>
        <taxon>Mammalia</taxon>
        <taxon>Eutheria</taxon>
        <taxon>Euarchontoglires</taxon>
        <taxon>Glires</taxon>
        <taxon>Rodentia</taxon>
        <taxon>Myomorpha</taxon>
        <taxon>Muroidea</taxon>
        <taxon>Cricetidae</taxon>
        <taxon>Cricetinae</taxon>
        <taxon>Cricetulus</taxon>
    </lineage>
</organism>
<dbReference type="GO" id="GO:0000287">
    <property type="term" value="F:magnesium ion binding"/>
    <property type="evidence" value="ECO:0007669"/>
    <property type="project" value="Ensembl"/>
</dbReference>
<gene>
    <name evidence="8 11" type="primary">Nudt8</name>
</gene>
<dbReference type="RefSeq" id="XP_027264541.1">
    <property type="nucleotide sequence ID" value="XM_027408740.2"/>
</dbReference>
<dbReference type="Ensembl" id="ENSCGRT00001014166.1">
    <property type="protein sequence ID" value="ENSCGRP00001009946.1"/>
    <property type="gene ID" value="ENSCGRG00001011961.1"/>
</dbReference>
<keyword evidence="3" id="KW-0479">Metal-binding</keyword>